<keyword evidence="3 6" id="KW-0812">Transmembrane</keyword>
<evidence type="ECO:0000256" key="2">
    <source>
        <dbReference type="ARBA" id="ARBA00022475"/>
    </source>
</evidence>
<dbReference type="GO" id="GO:0033228">
    <property type="term" value="P:cysteine export across plasma membrane"/>
    <property type="evidence" value="ECO:0007669"/>
    <property type="project" value="TreeGrafter"/>
</dbReference>
<dbReference type="InterPro" id="IPR001123">
    <property type="entry name" value="LeuE-type"/>
</dbReference>
<dbReference type="OrthoDB" id="6292618at2"/>
<dbReference type="GO" id="GO:0015171">
    <property type="term" value="F:amino acid transmembrane transporter activity"/>
    <property type="evidence" value="ECO:0007669"/>
    <property type="project" value="TreeGrafter"/>
</dbReference>
<dbReference type="Pfam" id="PF01810">
    <property type="entry name" value="LysE"/>
    <property type="match status" value="1"/>
</dbReference>
<evidence type="ECO:0000313" key="8">
    <source>
        <dbReference type="Proteomes" id="UP000013165"/>
    </source>
</evidence>
<dbReference type="GO" id="GO:0005886">
    <property type="term" value="C:plasma membrane"/>
    <property type="evidence" value="ECO:0007669"/>
    <property type="project" value="UniProtKB-SubCell"/>
</dbReference>
<feature type="transmembrane region" description="Helical" evidence="6">
    <location>
        <begin position="137"/>
        <end position="162"/>
    </location>
</feature>
<feature type="transmembrane region" description="Helical" evidence="6">
    <location>
        <begin position="62"/>
        <end position="84"/>
    </location>
</feature>
<evidence type="ECO:0000256" key="6">
    <source>
        <dbReference type="SAM" id="Phobius"/>
    </source>
</evidence>
<dbReference type="AlphaFoldDB" id="N6VZD2"/>
<sequence>MIEIFAYAIGVMYTPGPVNLLGLNSGINGHFRASSGFYVGVGTAMLILFLFFGWVGSNVVGGNGLILVSVLGCTYIAYLAFKILRASVEIEENSRATRPLRFREGLVTQLLNPKGIVATLPIATIQFPGVGIHGIALVLWSGVLALLAIGAPGSYSLVGSLVGKRIHHPAFFRWFNRVMALLLLYVAVAIGYEYIYLPLAR</sequence>
<comment type="caution">
    <text evidence="7">The sequence shown here is derived from an EMBL/GenBank/DDBJ whole genome shotgun (WGS) entry which is preliminary data.</text>
</comment>
<dbReference type="Proteomes" id="UP000013165">
    <property type="component" value="Unassembled WGS sequence"/>
</dbReference>
<dbReference type="EMBL" id="APLQ01000014">
    <property type="protein sequence ID" value="ENO13219.1"/>
    <property type="molecule type" value="Genomic_DNA"/>
</dbReference>
<feature type="transmembrane region" description="Helical" evidence="6">
    <location>
        <begin position="174"/>
        <end position="195"/>
    </location>
</feature>
<dbReference type="HOGENOM" id="CLU_079569_1_2_6"/>
<evidence type="ECO:0000256" key="4">
    <source>
        <dbReference type="ARBA" id="ARBA00022989"/>
    </source>
</evidence>
<evidence type="ECO:0000313" key="7">
    <source>
        <dbReference type="EMBL" id="ENO13219.1"/>
    </source>
</evidence>
<feature type="transmembrane region" description="Helical" evidence="6">
    <location>
        <begin position="35"/>
        <end position="56"/>
    </location>
</feature>
<evidence type="ECO:0000256" key="5">
    <source>
        <dbReference type="ARBA" id="ARBA00023136"/>
    </source>
</evidence>
<reference evidence="7 8" key="1">
    <citation type="journal article" date="2013" name="Genome Announc.">
        <title>Genome Sequence of the Polycyclic Aromatic Hydrocarbon-Degrading Bacterium Strain Marinobacter nanhaiticus D15-8WT.</title>
        <authorList>
            <person name="Cui Z."/>
            <person name="Gao W."/>
            <person name="Li Q."/>
            <person name="Xu G."/>
            <person name="Zheng L."/>
        </authorList>
    </citation>
    <scope>NUCLEOTIDE SEQUENCE [LARGE SCALE GENOMIC DNA]</scope>
    <source>
        <strain evidence="7 8">D15-8W</strain>
    </source>
</reference>
<feature type="transmembrane region" description="Helical" evidence="6">
    <location>
        <begin position="6"/>
        <end position="23"/>
    </location>
</feature>
<dbReference type="STRING" id="626887.J057_17525"/>
<dbReference type="PANTHER" id="PTHR30086">
    <property type="entry name" value="ARGININE EXPORTER PROTEIN ARGO"/>
    <property type="match status" value="1"/>
</dbReference>
<dbReference type="PATRIC" id="fig|626887.3.peg.3502"/>
<proteinExistence type="predicted"/>
<evidence type="ECO:0000256" key="3">
    <source>
        <dbReference type="ARBA" id="ARBA00022692"/>
    </source>
</evidence>
<organism evidence="7 8">
    <name type="scientific">Marinobacter nanhaiticus D15-8W</name>
    <dbReference type="NCBI Taxonomy" id="626887"/>
    <lineage>
        <taxon>Bacteria</taxon>
        <taxon>Pseudomonadati</taxon>
        <taxon>Pseudomonadota</taxon>
        <taxon>Gammaproteobacteria</taxon>
        <taxon>Pseudomonadales</taxon>
        <taxon>Marinobacteraceae</taxon>
        <taxon>Marinobacter</taxon>
    </lineage>
</organism>
<comment type="subcellular location">
    <subcellularLocation>
        <location evidence="1">Cell membrane</location>
        <topology evidence="1">Multi-pass membrane protein</topology>
    </subcellularLocation>
</comment>
<gene>
    <name evidence="7" type="ORF">J057_17525</name>
</gene>
<dbReference type="eggNOG" id="COG1280">
    <property type="taxonomic scope" value="Bacteria"/>
</dbReference>
<keyword evidence="2" id="KW-1003">Cell membrane</keyword>
<accession>N6VZD2</accession>
<name>N6VZD2_9GAMM</name>
<keyword evidence="4 6" id="KW-1133">Transmembrane helix</keyword>
<evidence type="ECO:0000256" key="1">
    <source>
        <dbReference type="ARBA" id="ARBA00004651"/>
    </source>
</evidence>
<keyword evidence="5 6" id="KW-0472">Membrane</keyword>
<protein>
    <submittedName>
        <fullName evidence="7">Transporter</fullName>
    </submittedName>
</protein>
<dbReference type="PANTHER" id="PTHR30086:SF20">
    <property type="entry name" value="ARGININE EXPORTER PROTEIN ARGO-RELATED"/>
    <property type="match status" value="1"/>
</dbReference>
<keyword evidence="8" id="KW-1185">Reference proteome</keyword>
<dbReference type="RefSeq" id="WP_004581444.1">
    <property type="nucleotide sequence ID" value="NZ_AP028878.1"/>
</dbReference>